<name>A0ABW3ECP1_9LACO</name>
<accession>A0ABW3ECP1</accession>
<comment type="caution">
    <text evidence="1">The sequence shown here is derived from an EMBL/GenBank/DDBJ whole genome shotgun (WGS) entry which is preliminary data.</text>
</comment>
<dbReference type="EMBL" id="JBHTIO010000033">
    <property type="protein sequence ID" value="MFD0897470.1"/>
    <property type="molecule type" value="Genomic_DNA"/>
</dbReference>
<proteinExistence type="predicted"/>
<sequence length="156" mass="17147">MEMQSQEFIAAIRAEQYTTTEVELTATDIKKADLTKLTAAYAQLQKQLAADRISQIKITLPFVEPAMIEIQANIINLPYELVDKIALLTNAEEQRPVNLYLITTAANLNASGMRIDQISSVAAFIEAPETIADQIDTAIKQKLIELQAAADAPAEE</sequence>
<organism evidence="1 2">
    <name type="scientific">Loigolactobacillus binensis</name>
    <dbReference type="NCBI Taxonomy" id="2559922"/>
    <lineage>
        <taxon>Bacteria</taxon>
        <taxon>Bacillati</taxon>
        <taxon>Bacillota</taxon>
        <taxon>Bacilli</taxon>
        <taxon>Lactobacillales</taxon>
        <taxon>Lactobacillaceae</taxon>
        <taxon>Loigolactobacillus</taxon>
    </lineage>
</organism>
<evidence type="ECO:0008006" key="3">
    <source>
        <dbReference type="Google" id="ProtNLM"/>
    </source>
</evidence>
<dbReference type="Proteomes" id="UP001597104">
    <property type="component" value="Unassembled WGS sequence"/>
</dbReference>
<gene>
    <name evidence="1" type="ORF">ACFQZ7_06925</name>
</gene>
<keyword evidence="2" id="KW-1185">Reference proteome</keyword>
<evidence type="ECO:0000313" key="2">
    <source>
        <dbReference type="Proteomes" id="UP001597104"/>
    </source>
</evidence>
<protein>
    <recommendedName>
        <fullName evidence="3">DUF2170 family protein</fullName>
    </recommendedName>
</protein>
<evidence type="ECO:0000313" key="1">
    <source>
        <dbReference type="EMBL" id="MFD0897470.1"/>
    </source>
</evidence>
<dbReference type="RefSeq" id="WP_137637940.1">
    <property type="nucleotide sequence ID" value="NZ_BJDN01000015.1"/>
</dbReference>
<reference evidence="2" key="1">
    <citation type="journal article" date="2019" name="Int. J. Syst. Evol. Microbiol.">
        <title>The Global Catalogue of Microorganisms (GCM) 10K type strain sequencing project: providing services to taxonomists for standard genome sequencing and annotation.</title>
        <authorList>
            <consortium name="The Broad Institute Genomics Platform"/>
            <consortium name="The Broad Institute Genome Sequencing Center for Infectious Disease"/>
            <person name="Wu L."/>
            <person name="Ma J."/>
        </authorList>
    </citation>
    <scope>NUCLEOTIDE SEQUENCE [LARGE SCALE GENOMIC DNA]</scope>
    <source>
        <strain evidence="2">CCM 8925</strain>
    </source>
</reference>